<feature type="chain" id="PRO_5012184863" description="Tetratricopeptide repeat-containing protein" evidence="2">
    <location>
        <begin position="21"/>
        <end position="773"/>
    </location>
</feature>
<protein>
    <recommendedName>
        <fullName evidence="5">Tetratricopeptide repeat-containing protein</fullName>
    </recommendedName>
</protein>
<evidence type="ECO:0008006" key="5">
    <source>
        <dbReference type="Google" id="ProtNLM"/>
    </source>
</evidence>
<evidence type="ECO:0000313" key="4">
    <source>
        <dbReference type="Proteomes" id="UP000186221"/>
    </source>
</evidence>
<proteinExistence type="predicted"/>
<dbReference type="OrthoDB" id="7847197at2"/>
<feature type="region of interest" description="Disordered" evidence="1">
    <location>
        <begin position="119"/>
        <end position="141"/>
    </location>
</feature>
<evidence type="ECO:0000256" key="1">
    <source>
        <dbReference type="SAM" id="MobiDB-lite"/>
    </source>
</evidence>
<feature type="compositionally biased region" description="Pro residues" evidence="1">
    <location>
        <begin position="165"/>
        <end position="177"/>
    </location>
</feature>
<dbReference type="STRING" id="453582.SAMN05421580_104165"/>
<accession>A0A1N7LM15</accession>
<name>A0A1N7LM15_9RHOB</name>
<keyword evidence="2" id="KW-0732">Signal</keyword>
<feature type="region of interest" description="Disordered" evidence="1">
    <location>
        <begin position="158"/>
        <end position="189"/>
    </location>
</feature>
<organism evidence="3 4">
    <name type="scientific">Rhodobacter aestuarii</name>
    <dbReference type="NCBI Taxonomy" id="453582"/>
    <lineage>
        <taxon>Bacteria</taxon>
        <taxon>Pseudomonadati</taxon>
        <taxon>Pseudomonadota</taxon>
        <taxon>Alphaproteobacteria</taxon>
        <taxon>Rhodobacterales</taxon>
        <taxon>Rhodobacter group</taxon>
        <taxon>Rhodobacter</taxon>
    </lineage>
</organism>
<feature type="compositionally biased region" description="Basic and acidic residues" evidence="1">
    <location>
        <begin position="249"/>
        <end position="259"/>
    </location>
</feature>
<dbReference type="RefSeq" id="WP_076484423.1">
    <property type="nucleotide sequence ID" value="NZ_FTOG01000004.1"/>
</dbReference>
<feature type="region of interest" description="Disordered" evidence="1">
    <location>
        <begin position="218"/>
        <end position="259"/>
    </location>
</feature>
<keyword evidence="4" id="KW-1185">Reference proteome</keyword>
<gene>
    <name evidence="3" type="ORF">SAMN05421580_104165</name>
</gene>
<dbReference type="EMBL" id="FTOG01000004">
    <property type="protein sequence ID" value="SIS74870.1"/>
    <property type="molecule type" value="Genomic_DNA"/>
</dbReference>
<dbReference type="Proteomes" id="UP000186221">
    <property type="component" value="Unassembled WGS sequence"/>
</dbReference>
<evidence type="ECO:0000313" key="3">
    <source>
        <dbReference type="EMBL" id="SIS74870.1"/>
    </source>
</evidence>
<feature type="signal peptide" evidence="2">
    <location>
        <begin position="1"/>
        <end position="20"/>
    </location>
</feature>
<sequence>MRFFALVLTGLLVVASPVAAQQIDVRSGEHADFSRLVFMFPPGTDWSTERVEGGYKLTAPPRTRFNLANVFRLIPKTRIQAISADIDARSVFIETTPDVHLEVFQLPIGAVVVDIADGAEPEPFEPGTPKPQITAPDHSYRPAPKLGYLDLYWSDKPTQMRPEAQPAPPSAPKPAPQPGEATENVAFPDGRISAAEIALIDELGRAASQGLITMQMPKHPVADPHQTDGHEAGGHDMPTTEPAHGTPTEGHDIEGHPGRDESHLALQAETVIDRDSSAHFAPGRLADSGHSCPRDADFDLQSWLTEEAPSVQIAHARRDLLAEFDKPRLRAVEHLAKVYIALGLGTEAKALFKSFGLEEEANPALTILADVVDGNTPDPYPAFKAFTACDSRVALWALVAQPEPPQRETVNFGAVLRAYSALPPPIRNLIGPKLSDRLIEVGAADVAQTVRSMLARAPAEHRSSLEYMDARIDLSEGRVEDATERLDKVAESHSEIAAEALILSVETKLSEGIAIPKNEVENASALAKQLGGSDMGDKLTRVEILGNASTAKFDPAFEALERWEEPLDETLRRDTQNDLLAMLAKLPDEQMFIETFFRFRPQWSPEELEPGVQIALSERLSKSGFDISSRAVLSPATRRSEPGRLAMARAALAGRDAAAAYSHLVGLQGEEAALLRGEALSLLGQHQNAEAAFAEAGATEARLEAAWRAGNWDQVTDGGSEAQRQFLELFSDTAPPAQDRDAAPLGPLAAAQKLIAQSEAERAAFEKLMQDMK</sequence>
<evidence type="ECO:0000256" key="2">
    <source>
        <dbReference type="SAM" id="SignalP"/>
    </source>
</evidence>
<reference evidence="4" key="1">
    <citation type="submission" date="2017-01" db="EMBL/GenBank/DDBJ databases">
        <authorList>
            <person name="Varghese N."/>
            <person name="Submissions S."/>
        </authorList>
    </citation>
    <scope>NUCLEOTIDE SEQUENCE [LARGE SCALE GENOMIC DNA]</scope>
    <source>
        <strain evidence="4">DSM 19945</strain>
    </source>
</reference>
<feature type="compositionally biased region" description="Basic and acidic residues" evidence="1">
    <location>
        <begin position="220"/>
        <end position="234"/>
    </location>
</feature>
<dbReference type="AlphaFoldDB" id="A0A1N7LM15"/>